<evidence type="ECO:0000313" key="2">
    <source>
        <dbReference type="Proteomes" id="UP001162131"/>
    </source>
</evidence>
<gene>
    <name evidence="1" type="ORF">BSTOLATCC_MIC25157</name>
</gene>
<dbReference type="Proteomes" id="UP001162131">
    <property type="component" value="Unassembled WGS sequence"/>
</dbReference>
<evidence type="ECO:0000313" key="1">
    <source>
        <dbReference type="EMBL" id="CAG9319912.1"/>
    </source>
</evidence>
<dbReference type="EMBL" id="CAJZBQ010000024">
    <property type="protein sequence ID" value="CAG9319912.1"/>
    <property type="molecule type" value="Genomic_DNA"/>
</dbReference>
<organism evidence="1 2">
    <name type="scientific">Blepharisma stoltei</name>
    <dbReference type="NCBI Taxonomy" id="1481888"/>
    <lineage>
        <taxon>Eukaryota</taxon>
        <taxon>Sar</taxon>
        <taxon>Alveolata</taxon>
        <taxon>Ciliophora</taxon>
        <taxon>Postciliodesmatophora</taxon>
        <taxon>Heterotrichea</taxon>
        <taxon>Heterotrichida</taxon>
        <taxon>Blepharismidae</taxon>
        <taxon>Blepharisma</taxon>
    </lineage>
</organism>
<dbReference type="AlphaFoldDB" id="A0AAU9IW42"/>
<sequence>MNKVRVTWDEIKFCSKQNFLKEKKQLKEKIDKRQLKLIVLFKYIFKKFFLNIEDQKEFLENSKHLRNPINDMIYTSLICSTLSTKEKINFLL</sequence>
<name>A0AAU9IW42_9CILI</name>
<proteinExistence type="predicted"/>
<accession>A0AAU9IW42</accession>
<keyword evidence="2" id="KW-1185">Reference proteome</keyword>
<protein>
    <submittedName>
        <fullName evidence="1">Uncharacterized protein</fullName>
    </submittedName>
</protein>
<reference evidence="1" key="1">
    <citation type="submission" date="2021-09" db="EMBL/GenBank/DDBJ databases">
        <authorList>
            <consortium name="AG Swart"/>
            <person name="Singh M."/>
            <person name="Singh A."/>
            <person name="Seah K."/>
            <person name="Emmerich C."/>
        </authorList>
    </citation>
    <scope>NUCLEOTIDE SEQUENCE</scope>
    <source>
        <strain evidence="1">ATCC30299</strain>
    </source>
</reference>
<comment type="caution">
    <text evidence="1">The sequence shown here is derived from an EMBL/GenBank/DDBJ whole genome shotgun (WGS) entry which is preliminary data.</text>
</comment>